<dbReference type="Pfam" id="PF08890">
    <property type="entry name" value="Phage_TAC_5"/>
    <property type="match status" value="1"/>
</dbReference>
<dbReference type="Gene3D" id="3.30.2220.30">
    <property type="match status" value="1"/>
</dbReference>
<evidence type="ECO:0008006" key="3">
    <source>
        <dbReference type="Google" id="ProtNLM"/>
    </source>
</evidence>
<evidence type="ECO:0000313" key="2">
    <source>
        <dbReference type="Proteomes" id="UP000461768"/>
    </source>
</evidence>
<comment type="caution">
    <text evidence="1">The sequence shown here is derived from an EMBL/GenBank/DDBJ whole genome shotgun (WGS) entry which is preliminary data.</text>
</comment>
<name>A0A7V7UFE4_9FIRM</name>
<dbReference type="InterPro" id="IPR038559">
    <property type="entry name" value="XkdN-like_sf"/>
</dbReference>
<evidence type="ECO:0000313" key="1">
    <source>
        <dbReference type="EMBL" id="KAB1436590.1"/>
    </source>
</evidence>
<reference evidence="1 2" key="1">
    <citation type="submission" date="2019-09" db="EMBL/GenBank/DDBJ databases">
        <authorList>
            <person name="Valk L.C."/>
        </authorList>
    </citation>
    <scope>NUCLEOTIDE SEQUENCE [LARGE SCALE GENOMIC DNA]</scope>
    <source>
        <strain evidence="1">GalUA</strain>
    </source>
</reference>
<dbReference type="AlphaFoldDB" id="A0A7V7UFE4"/>
<gene>
    <name evidence="1" type="ORF">F7O84_14615</name>
</gene>
<reference evidence="1 2" key="2">
    <citation type="submission" date="2020-02" db="EMBL/GenBank/DDBJ databases">
        <title>Candidatus Galacturonibacter soehngenii shows hetero-acetogenic catabolism of galacturonic acid but lacks a canonical carbon monoxide dehydrogenase/acetyl-CoA synthase complex.</title>
        <authorList>
            <person name="Diender M."/>
            <person name="Stouten G.R."/>
            <person name="Petersen J.F."/>
            <person name="Nielsen P.H."/>
            <person name="Dueholm M.S."/>
            <person name="Pronk J.T."/>
            <person name="Van Loosdrecht M.C.M."/>
        </authorList>
    </citation>
    <scope>NUCLEOTIDE SEQUENCE [LARGE SCALE GENOMIC DNA]</scope>
    <source>
        <strain evidence="1">GalUA</strain>
    </source>
</reference>
<protein>
    <recommendedName>
        <fullName evidence="3">Phage portal protein</fullName>
    </recommendedName>
</protein>
<keyword evidence="2" id="KW-1185">Reference proteome</keyword>
<organism evidence="1 2">
    <name type="scientific">Candidatus Galacturonatibacter soehngenii</name>
    <dbReference type="NCBI Taxonomy" id="2307010"/>
    <lineage>
        <taxon>Bacteria</taxon>
        <taxon>Bacillati</taxon>
        <taxon>Bacillota</taxon>
        <taxon>Clostridia</taxon>
        <taxon>Lachnospirales</taxon>
        <taxon>Lachnospiraceae</taxon>
        <taxon>Candidatus Galacturonatibacter</taxon>
    </lineage>
</organism>
<dbReference type="EMBL" id="WAGX01000006">
    <property type="protein sequence ID" value="KAB1436590.1"/>
    <property type="molecule type" value="Genomic_DNA"/>
</dbReference>
<sequence>MECNNRRIKMSQFNAFLKQNKVQRKNIQFAASENFKDKNGAPILWEIRPLRTKEADYIRSECTTIKNKKVDVDNAKFNRMIAAKCTVFPNLNDKELQDSYGVMGAEDLIVEMLDNDGEYQLYCQKILEISGYNKNDAQLVEEAKN</sequence>
<accession>A0A7V7UFE4</accession>
<dbReference type="InterPro" id="IPR014986">
    <property type="entry name" value="XkdN-like"/>
</dbReference>
<dbReference type="OrthoDB" id="1807498at2"/>
<proteinExistence type="predicted"/>
<dbReference type="Proteomes" id="UP000461768">
    <property type="component" value="Unassembled WGS sequence"/>
</dbReference>